<dbReference type="AlphaFoldDB" id="A0A4V3SAP7"/>
<dbReference type="Proteomes" id="UP000310200">
    <property type="component" value="Unassembled WGS sequence"/>
</dbReference>
<protein>
    <submittedName>
        <fullName evidence="1">Uncharacterized protein</fullName>
    </submittedName>
</protein>
<keyword evidence="2" id="KW-1185">Reference proteome</keyword>
<reference evidence="1 2" key="1">
    <citation type="journal article" date="2019" name="Philos. Trans. R. Soc. Lond., B, Biol. Sci.">
        <title>Ant behaviour and brain gene expression of defending hosts depend on the ecological success of the intruding social parasite.</title>
        <authorList>
            <person name="Kaur R."/>
            <person name="Stoldt M."/>
            <person name="Jongepier E."/>
            <person name="Feldmeyer B."/>
            <person name="Menzel F."/>
            <person name="Bornberg-Bauer E."/>
            <person name="Foitzik S."/>
        </authorList>
    </citation>
    <scope>NUCLEOTIDE SEQUENCE [LARGE SCALE GENOMIC DNA]</scope>
    <source>
        <tissue evidence="1">Whole body</tissue>
    </source>
</reference>
<gene>
    <name evidence="1" type="ORF">DBV15_01246</name>
</gene>
<evidence type="ECO:0000313" key="1">
    <source>
        <dbReference type="EMBL" id="TGZ49764.1"/>
    </source>
</evidence>
<proteinExistence type="predicted"/>
<comment type="caution">
    <text evidence="1">The sequence shown here is derived from an EMBL/GenBank/DDBJ whole genome shotgun (WGS) entry which is preliminary data.</text>
</comment>
<accession>A0A4V3SAP7</accession>
<evidence type="ECO:0000313" key="2">
    <source>
        <dbReference type="Proteomes" id="UP000310200"/>
    </source>
</evidence>
<dbReference type="EMBL" id="QBLH01002107">
    <property type="protein sequence ID" value="TGZ49764.1"/>
    <property type="molecule type" value="Genomic_DNA"/>
</dbReference>
<name>A0A4V3SAP7_9HYME</name>
<sequence length="145" mass="15556">MRLQKRLLQIALIRGGLVDDAAAVTAGVSHQNGCRETMMSTLTYLLIDVIVAVVVNARNVTVTVVPGETPRVTCSLLLFRSPSREFDDNAAYGSIPGVATPGSLPLFRPSFTQRHPVLEDAYAFSSTDEISCVTSHIGATIFSFG</sequence>
<organism evidence="1 2">
    <name type="scientific">Temnothorax longispinosus</name>
    <dbReference type="NCBI Taxonomy" id="300112"/>
    <lineage>
        <taxon>Eukaryota</taxon>
        <taxon>Metazoa</taxon>
        <taxon>Ecdysozoa</taxon>
        <taxon>Arthropoda</taxon>
        <taxon>Hexapoda</taxon>
        <taxon>Insecta</taxon>
        <taxon>Pterygota</taxon>
        <taxon>Neoptera</taxon>
        <taxon>Endopterygota</taxon>
        <taxon>Hymenoptera</taxon>
        <taxon>Apocrita</taxon>
        <taxon>Aculeata</taxon>
        <taxon>Formicoidea</taxon>
        <taxon>Formicidae</taxon>
        <taxon>Myrmicinae</taxon>
        <taxon>Temnothorax</taxon>
    </lineage>
</organism>